<feature type="transmembrane region" description="Helical" evidence="6">
    <location>
        <begin position="150"/>
        <end position="176"/>
    </location>
</feature>
<comment type="subcellular location">
    <subcellularLocation>
        <location evidence="6">Cell membrane</location>
        <topology evidence="6">Multi-pass membrane protein</topology>
    </subcellularLocation>
    <subcellularLocation>
        <location evidence="1">Membrane</location>
        <topology evidence="1">Multi-pass membrane protein</topology>
    </subcellularLocation>
</comment>
<evidence type="ECO:0000256" key="5">
    <source>
        <dbReference type="ARBA" id="ARBA00023136"/>
    </source>
</evidence>
<keyword evidence="3 6" id="KW-0812">Transmembrane</keyword>
<dbReference type="EMBL" id="JBHSOW010000043">
    <property type="protein sequence ID" value="MFC5649918.1"/>
    <property type="molecule type" value="Genomic_DNA"/>
</dbReference>
<protein>
    <submittedName>
        <fullName evidence="8">ABC transporter permease</fullName>
    </submittedName>
</protein>
<sequence length="219" mass="23562">MWMDIFEVLSKPDVIQKIVEKTWQHLYLSLISMALAIGFAVPAGILLSRTKRVAEWLMNVVGMLQTIPSLALLAFMIPIMGIGTTPTLAALFLYAILPILRSTYTGIRSVDPVLIESGKGMGMTSMQLLLKVQIPLSLPIMMNGIRISTVMIIGWATLGAYIGAGGLGDLIMAGFATLTNGYIIAGAIPVTLLALLADTLLGMFEKRWTVPSQRGGIPS</sequence>
<keyword evidence="5 6" id="KW-0472">Membrane</keyword>
<dbReference type="RefSeq" id="WP_379188472.1">
    <property type="nucleotide sequence ID" value="NZ_JBHSOW010000043.1"/>
</dbReference>
<dbReference type="PROSITE" id="PS50928">
    <property type="entry name" value="ABC_TM1"/>
    <property type="match status" value="1"/>
</dbReference>
<feature type="domain" description="ABC transmembrane type-1" evidence="7">
    <location>
        <begin position="22"/>
        <end position="201"/>
    </location>
</feature>
<dbReference type="InterPro" id="IPR000515">
    <property type="entry name" value="MetI-like"/>
</dbReference>
<dbReference type="PANTHER" id="PTHR30177:SF28">
    <property type="entry name" value="CHOLINE TRANSPORT SYSTEM PERMEASE PROTEIN OPUBB"/>
    <property type="match status" value="1"/>
</dbReference>
<evidence type="ECO:0000256" key="2">
    <source>
        <dbReference type="ARBA" id="ARBA00022448"/>
    </source>
</evidence>
<accession>A0ABW0VVK5</accession>
<dbReference type="Proteomes" id="UP001596047">
    <property type="component" value="Unassembled WGS sequence"/>
</dbReference>
<organism evidence="8 9">
    <name type="scientific">Paenibacillus solisilvae</name>
    <dbReference type="NCBI Taxonomy" id="2486751"/>
    <lineage>
        <taxon>Bacteria</taxon>
        <taxon>Bacillati</taxon>
        <taxon>Bacillota</taxon>
        <taxon>Bacilli</taxon>
        <taxon>Bacillales</taxon>
        <taxon>Paenibacillaceae</taxon>
        <taxon>Paenibacillus</taxon>
    </lineage>
</organism>
<dbReference type="CDD" id="cd06261">
    <property type="entry name" value="TM_PBP2"/>
    <property type="match status" value="1"/>
</dbReference>
<dbReference type="SUPFAM" id="SSF161098">
    <property type="entry name" value="MetI-like"/>
    <property type="match status" value="1"/>
</dbReference>
<feature type="transmembrane region" description="Helical" evidence="6">
    <location>
        <begin position="26"/>
        <end position="47"/>
    </location>
</feature>
<gene>
    <name evidence="8" type="ORF">ACFPYJ_12455</name>
</gene>
<evidence type="ECO:0000256" key="3">
    <source>
        <dbReference type="ARBA" id="ARBA00022692"/>
    </source>
</evidence>
<dbReference type="InterPro" id="IPR035906">
    <property type="entry name" value="MetI-like_sf"/>
</dbReference>
<evidence type="ECO:0000313" key="9">
    <source>
        <dbReference type="Proteomes" id="UP001596047"/>
    </source>
</evidence>
<dbReference type="Pfam" id="PF00528">
    <property type="entry name" value="BPD_transp_1"/>
    <property type="match status" value="1"/>
</dbReference>
<feature type="transmembrane region" description="Helical" evidence="6">
    <location>
        <begin position="67"/>
        <end position="100"/>
    </location>
</feature>
<feature type="transmembrane region" description="Helical" evidence="6">
    <location>
        <begin position="182"/>
        <end position="204"/>
    </location>
</feature>
<evidence type="ECO:0000256" key="6">
    <source>
        <dbReference type="RuleBase" id="RU363032"/>
    </source>
</evidence>
<keyword evidence="9" id="KW-1185">Reference proteome</keyword>
<reference evidence="9" key="1">
    <citation type="journal article" date="2019" name="Int. J. Syst. Evol. Microbiol.">
        <title>The Global Catalogue of Microorganisms (GCM) 10K type strain sequencing project: providing services to taxonomists for standard genome sequencing and annotation.</title>
        <authorList>
            <consortium name="The Broad Institute Genomics Platform"/>
            <consortium name="The Broad Institute Genome Sequencing Center for Infectious Disease"/>
            <person name="Wu L."/>
            <person name="Ma J."/>
        </authorList>
    </citation>
    <scope>NUCLEOTIDE SEQUENCE [LARGE SCALE GENOMIC DNA]</scope>
    <source>
        <strain evidence="9">CGMCC 1.3240</strain>
    </source>
</reference>
<dbReference type="InterPro" id="IPR051204">
    <property type="entry name" value="ABC_transp_perm/SBD"/>
</dbReference>
<evidence type="ECO:0000256" key="1">
    <source>
        <dbReference type="ARBA" id="ARBA00004141"/>
    </source>
</evidence>
<dbReference type="PANTHER" id="PTHR30177">
    <property type="entry name" value="GLYCINE BETAINE/L-PROLINE TRANSPORT SYSTEM PERMEASE PROTEIN PROW"/>
    <property type="match status" value="1"/>
</dbReference>
<comment type="similarity">
    <text evidence="6">Belongs to the binding-protein-dependent transport system permease family.</text>
</comment>
<comment type="caution">
    <text evidence="8">The sequence shown here is derived from an EMBL/GenBank/DDBJ whole genome shotgun (WGS) entry which is preliminary data.</text>
</comment>
<keyword evidence="4 6" id="KW-1133">Transmembrane helix</keyword>
<name>A0ABW0VVK5_9BACL</name>
<dbReference type="Gene3D" id="1.10.3720.10">
    <property type="entry name" value="MetI-like"/>
    <property type="match status" value="1"/>
</dbReference>
<evidence type="ECO:0000256" key="4">
    <source>
        <dbReference type="ARBA" id="ARBA00022989"/>
    </source>
</evidence>
<evidence type="ECO:0000313" key="8">
    <source>
        <dbReference type="EMBL" id="MFC5649918.1"/>
    </source>
</evidence>
<keyword evidence="2 6" id="KW-0813">Transport</keyword>
<proteinExistence type="inferred from homology"/>
<evidence type="ECO:0000259" key="7">
    <source>
        <dbReference type="PROSITE" id="PS50928"/>
    </source>
</evidence>